<keyword evidence="4 9" id="KW-0805">Transcription regulation</keyword>
<comment type="function">
    <text evidence="9">Component of the Mediator complex, a coactivator involved in the regulated transcription of nearly all RNA polymerase II-dependent genes. Mediator functions as a bridge to convey information from gene-specific regulatory proteins to the basal RNA polymerase II transcription machinery. Mediator is recruited to promoters by direct interactions with regulatory proteins and serves as a scaffold for the assembly of a functional preinitiation complex with RNA polymerase II and the general transcription factors.</text>
</comment>
<comment type="subunit">
    <text evidence="9">Component of the Mediator complex.</text>
</comment>
<dbReference type="AlphaFoldDB" id="A0A550CN29"/>
<evidence type="ECO:0000256" key="4">
    <source>
        <dbReference type="ARBA" id="ARBA00023015"/>
    </source>
</evidence>
<evidence type="ECO:0000256" key="8">
    <source>
        <dbReference type="ARBA" id="ARBA00031256"/>
    </source>
</evidence>
<dbReference type="GO" id="GO:0016592">
    <property type="term" value="C:mediator complex"/>
    <property type="evidence" value="ECO:0007669"/>
    <property type="project" value="InterPro"/>
</dbReference>
<organism evidence="10 11">
    <name type="scientific">Schizophyllum amplum</name>
    <dbReference type="NCBI Taxonomy" id="97359"/>
    <lineage>
        <taxon>Eukaryota</taxon>
        <taxon>Fungi</taxon>
        <taxon>Dikarya</taxon>
        <taxon>Basidiomycota</taxon>
        <taxon>Agaricomycotina</taxon>
        <taxon>Agaricomycetes</taxon>
        <taxon>Agaricomycetidae</taxon>
        <taxon>Agaricales</taxon>
        <taxon>Schizophyllaceae</taxon>
        <taxon>Schizophyllum</taxon>
    </lineage>
</organism>
<evidence type="ECO:0000256" key="1">
    <source>
        <dbReference type="ARBA" id="ARBA00004123"/>
    </source>
</evidence>
<evidence type="ECO:0000256" key="7">
    <source>
        <dbReference type="ARBA" id="ARBA00023242"/>
    </source>
</evidence>
<comment type="caution">
    <text evidence="10">The sequence shown here is derived from an EMBL/GenBank/DDBJ whole genome shotgun (WGS) entry which is preliminary data.</text>
</comment>
<protein>
    <recommendedName>
        <fullName evidence="3 9">Mediator of RNA polymerase II transcription subunit 5</fullName>
    </recommendedName>
    <alternativeName>
        <fullName evidence="8 9">Mediator complex subunit 5</fullName>
    </alternativeName>
</protein>
<comment type="subcellular location">
    <subcellularLocation>
        <location evidence="1 9">Nucleus</location>
    </subcellularLocation>
</comment>
<dbReference type="EMBL" id="VDMD01000004">
    <property type="protein sequence ID" value="TRM66177.1"/>
    <property type="molecule type" value="Genomic_DNA"/>
</dbReference>
<dbReference type="OrthoDB" id="5549158at2759"/>
<name>A0A550CN29_9AGAR</name>
<evidence type="ECO:0000313" key="11">
    <source>
        <dbReference type="Proteomes" id="UP000320762"/>
    </source>
</evidence>
<proteinExistence type="inferred from homology"/>
<dbReference type="STRING" id="97359.A0A550CN29"/>
<dbReference type="InterPro" id="IPR014801">
    <property type="entry name" value="Mediator_Med5_fun"/>
</dbReference>
<keyword evidence="7 9" id="KW-0539">Nucleus</keyword>
<accession>A0A550CN29</accession>
<evidence type="ECO:0000256" key="5">
    <source>
        <dbReference type="ARBA" id="ARBA00023159"/>
    </source>
</evidence>
<reference evidence="10 11" key="1">
    <citation type="journal article" date="2019" name="New Phytol.">
        <title>Comparative genomics reveals unique wood-decay strategies and fruiting body development in the Schizophyllaceae.</title>
        <authorList>
            <person name="Almasi E."/>
            <person name="Sahu N."/>
            <person name="Krizsan K."/>
            <person name="Balint B."/>
            <person name="Kovacs G.M."/>
            <person name="Kiss B."/>
            <person name="Cseklye J."/>
            <person name="Drula E."/>
            <person name="Henrissat B."/>
            <person name="Nagy I."/>
            <person name="Chovatia M."/>
            <person name="Adam C."/>
            <person name="LaButti K."/>
            <person name="Lipzen A."/>
            <person name="Riley R."/>
            <person name="Grigoriev I.V."/>
            <person name="Nagy L.G."/>
        </authorList>
    </citation>
    <scope>NUCLEOTIDE SEQUENCE [LARGE SCALE GENOMIC DNA]</scope>
    <source>
        <strain evidence="10 11">NL-1724</strain>
    </source>
</reference>
<comment type="similarity">
    <text evidence="2 9">Belongs to the Mediator complex subunit 5 family.</text>
</comment>
<evidence type="ECO:0000256" key="3">
    <source>
        <dbReference type="ARBA" id="ARBA00020628"/>
    </source>
</evidence>
<evidence type="ECO:0000256" key="9">
    <source>
        <dbReference type="RuleBase" id="RU364142"/>
    </source>
</evidence>
<evidence type="ECO:0000313" key="10">
    <source>
        <dbReference type="EMBL" id="TRM66177.1"/>
    </source>
</evidence>
<dbReference type="GO" id="GO:0003712">
    <property type="term" value="F:transcription coregulator activity"/>
    <property type="evidence" value="ECO:0007669"/>
    <property type="project" value="InterPro"/>
</dbReference>
<dbReference type="Pfam" id="PF08689">
    <property type="entry name" value="Med5"/>
    <property type="match status" value="1"/>
</dbReference>
<keyword evidence="5 9" id="KW-0010">Activator</keyword>
<dbReference type="PANTHER" id="PTHR35784:SF1">
    <property type="entry name" value="MEDIATOR OF RNA POLYMERASE II TRANSCRIPTION SUBUNIT 5"/>
    <property type="match status" value="1"/>
</dbReference>
<evidence type="ECO:0000256" key="6">
    <source>
        <dbReference type="ARBA" id="ARBA00023163"/>
    </source>
</evidence>
<dbReference type="GO" id="GO:0006357">
    <property type="term" value="P:regulation of transcription by RNA polymerase II"/>
    <property type="evidence" value="ECO:0007669"/>
    <property type="project" value="InterPro"/>
</dbReference>
<dbReference type="PANTHER" id="PTHR35784">
    <property type="entry name" value="MEDIATOR OF RNA POLYMERASE II TRANSCRIPTION SUBUNIT 5"/>
    <property type="match status" value="1"/>
</dbReference>
<sequence>MSLQDLTRNCFQSGVSPQKWLNACKVFLGKPELRGPALDALGPKQTEAELSNSVLILYRSYPGDPDLTEYIKHAIQSHMLSLSVFVTTFLEAAQSRVLQGAATLDTLCRVALDAHYLSGLAPRGSVVAYEEPQSDVLTILTYAFSLFRAAHDLPLSHFHQVISSTAELAALVIKCVGDVEPLTAGQARFHLAEANDLLTGGFRLPDDFKAVLDEWTIELANVQHDGAKAIEEVQMLHKEGAVMGKGDMLGQSSQSDIVSFSLMLQRMVKLRGLDRFGAGSGPDPVAMIAAMYRWTSWSPTVFYTQLLRTVITCMANETGPFILVWKAFLVGRLPAILTSFEKEVTVEGAVVDWKNAMHAAVISLKQTQMTTHCDVHLGGHELSNNSTPSSIIRDFAREAAASGLLDISAAISIDHHIGNEPSTPLRLEMREAGDGKMNAEASASFLEDLELWSARLWREPALHRAFANALIKRFSGAVSSQSPEADQLDLISRLCEICCTQDVILDIFALHKRVSDLVAQAVLFVDDYDVETVGDPQTAYGHLGKVILFIQETVARFHLGTGPWNVGSRRVSADFLRSVSVVYPLDKLSEADKKAYDAWLHPMFRGGDEGIDDQILRATPPKTLLRIAPTLFSNAMQLHMTRELSNEALENGISYFVGPLLSWTLVGVIQAVLRELYHVTYLIPTHLHVTTFIVRREGCPRAVLRLCGPELLAMAATIGKGPPDARHNPYELFGMANVRKKVMDATKRQLPGAFLPSFYGKTIPTQIPLQPKQALHYAISQAVASKAPGLDIERCLVATSPIPFLQALWAALAAAHTLDEIESSRRIAVFVLTTPPCAGTPPLLPTFLHALVPPLIVHLDRLPTAENVMLVELLSIILSSALTAALHVEWAFQTVSKGAAPVVLGQSSMTMARSLAAELRRRKSSPSSAAVLQRLCASQAFTTNFPVMKDIP</sequence>
<keyword evidence="11" id="KW-1185">Reference proteome</keyword>
<keyword evidence="6 9" id="KW-0804">Transcription</keyword>
<dbReference type="Proteomes" id="UP000320762">
    <property type="component" value="Unassembled WGS sequence"/>
</dbReference>
<gene>
    <name evidence="9" type="primary">MED5</name>
    <name evidence="10" type="ORF">BD626DRAFT_397548</name>
</gene>
<evidence type="ECO:0000256" key="2">
    <source>
        <dbReference type="ARBA" id="ARBA00008782"/>
    </source>
</evidence>